<dbReference type="PANTHER" id="PTHR28629">
    <property type="entry name" value="TRIOKINASE/FMN CYCLASE"/>
    <property type="match status" value="1"/>
</dbReference>
<name>A0A5M3VXG5_9ACTN</name>
<gene>
    <name evidence="4" type="ORF">Acor_27140</name>
</gene>
<dbReference type="InterPro" id="IPR004007">
    <property type="entry name" value="DhaL_dom"/>
</dbReference>
<dbReference type="Pfam" id="PF02734">
    <property type="entry name" value="Dak2"/>
    <property type="match status" value="1"/>
</dbReference>
<dbReference type="AlphaFoldDB" id="A0A5M3VXG5"/>
<dbReference type="PROSITE" id="PS51480">
    <property type="entry name" value="DHAL"/>
    <property type="match status" value="1"/>
</dbReference>
<dbReference type="GO" id="GO:0004371">
    <property type="term" value="F:glycerone kinase activity"/>
    <property type="evidence" value="ECO:0007669"/>
    <property type="project" value="InterPro"/>
</dbReference>
<evidence type="ECO:0000313" key="5">
    <source>
        <dbReference type="Proteomes" id="UP000334990"/>
    </source>
</evidence>
<evidence type="ECO:0000256" key="1">
    <source>
        <dbReference type="ARBA" id="ARBA00022679"/>
    </source>
</evidence>
<dbReference type="SUPFAM" id="SSF101473">
    <property type="entry name" value="DhaL-like"/>
    <property type="match status" value="1"/>
</dbReference>
<keyword evidence="1" id="KW-0808">Transferase</keyword>
<feature type="domain" description="DhaL" evidence="3">
    <location>
        <begin position="1"/>
        <end position="184"/>
    </location>
</feature>
<evidence type="ECO:0000256" key="2">
    <source>
        <dbReference type="ARBA" id="ARBA00022777"/>
    </source>
</evidence>
<comment type="caution">
    <text evidence="4">The sequence shown here is derived from an EMBL/GenBank/DDBJ whole genome shotgun (WGS) entry which is preliminary data.</text>
</comment>
<protein>
    <recommendedName>
        <fullName evidence="3">DhaL domain-containing protein</fullName>
    </recommendedName>
</protein>
<keyword evidence="2" id="KW-0418">Kinase</keyword>
<keyword evidence="5" id="KW-1185">Reference proteome</keyword>
<organism evidence="4 5">
    <name type="scientific">Acrocarpospora corrugata</name>
    <dbReference type="NCBI Taxonomy" id="35763"/>
    <lineage>
        <taxon>Bacteria</taxon>
        <taxon>Bacillati</taxon>
        <taxon>Actinomycetota</taxon>
        <taxon>Actinomycetes</taxon>
        <taxon>Streptosporangiales</taxon>
        <taxon>Streptosporangiaceae</taxon>
        <taxon>Acrocarpospora</taxon>
    </lineage>
</organism>
<dbReference type="GO" id="GO:0019563">
    <property type="term" value="P:glycerol catabolic process"/>
    <property type="evidence" value="ECO:0007669"/>
    <property type="project" value="TreeGrafter"/>
</dbReference>
<dbReference type="InterPro" id="IPR036117">
    <property type="entry name" value="DhaL_dom_sf"/>
</dbReference>
<evidence type="ECO:0000259" key="3">
    <source>
        <dbReference type="PROSITE" id="PS51480"/>
    </source>
</evidence>
<dbReference type="PANTHER" id="PTHR28629:SF4">
    <property type="entry name" value="TRIOKINASE_FMN CYCLASE"/>
    <property type="match status" value="1"/>
</dbReference>
<dbReference type="EMBL" id="BLAD01000046">
    <property type="protein sequence ID" value="GES00650.1"/>
    <property type="molecule type" value="Genomic_DNA"/>
</dbReference>
<dbReference type="SMART" id="SM01120">
    <property type="entry name" value="Dak2"/>
    <property type="match status" value="1"/>
</dbReference>
<reference evidence="4 5" key="1">
    <citation type="submission" date="2019-10" db="EMBL/GenBank/DDBJ databases">
        <title>Whole genome shotgun sequence of Acrocarpospora corrugata NBRC 13972.</title>
        <authorList>
            <person name="Ichikawa N."/>
            <person name="Kimura A."/>
            <person name="Kitahashi Y."/>
            <person name="Komaki H."/>
            <person name="Oguchi A."/>
        </authorList>
    </citation>
    <scope>NUCLEOTIDE SEQUENCE [LARGE SCALE GENOMIC DNA]</scope>
    <source>
        <strain evidence="4 5">NBRC 13972</strain>
    </source>
</reference>
<proteinExistence type="predicted"/>
<dbReference type="Proteomes" id="UP000334990">
    <property type="component" value="Unassembled WGS sequence"/>
</dbReference>
<dbReference type="GO" id="GO:0005829">
    <property type="term" value="C:cytosol"/>
    <property type="evidence" value="ECO:0007669"/>
    <property type="project" value="TreeGrafter"/>
</dbReference>
<dbReference type="InterPro" id="IPR050861">
    <property type="entry name" value="Dihydroxyacetone_Kinase"/>
</dbReference>
<sequence>MLAAAGAAFSEAAGGASGALWGAGLSAAGEELAARTAPEAAPGVRRPESPEFGKVTVADVHAALEAAPGARLLEGPEFGGATVADVHAALEAALAAVTTLGGAVAGDKTMVDALAPFVAAFGRSRHTSLTAVWREAADVAAEAAAGTAGLAGRKGRAAVHGVRSVGTPDPGAVSLAAALGAGGKVLERVLEEGR</sequence>
<dbReference type="Gene3D" id="1.25.40.340">
    <property type="match status" value="1"/>
</dbReference>
<accession>A0A5M3VXG5</accession>
<evidence type="ECO:0000313" key="4">
    <source>
        <dbReference type="EMBL" id="GES00650.1"/>
    </source>
</evidence>